<proteinExistence type="predicted"/>
<dbReference type="Gene3D" id="1.10.510.10">
    <property type="entry name" value="Transferase(Phosphotransferase) domain 1"/>
    <property type="match status" value="1"/>
</dbReference>
<dbReference type="OrthoDB" id="1668230at2759"/>
<keyword evidence="9" id="KW-1185">Reference proteome</keyword>
<dbReference type="Pfam" id="PF07714">
    <property type="entry name" value="PK_Tyr_Ser-Thr"/>
    <property type="match status" value="1"/>
</dbReference>
<dbReference type="EMBL" id="FUEG01000010">
    <property type="protein sequence ID" value="SJL08958.1"/>
    <property type="molecule type" value="Genomic_DNA"/>
</dbReference>
<dbReference type="InterPro" id="IPR001245">
    <property type="entry name" value="Ser-Thr/Tyr_kinase_cat_dom"/>
</dbReference>
<dbReference type="InterPro" id="IPR016024">
    <property type="entry name" value="ARM-type_fold"/>
</dbReference>
<dbReference type="InterPro" id="IPR000719">
    <property type="entry name" value="Prot_kinase_dom"/>
</dbReference>
<evidence type="ECO:0000256" key="6">
    <source>
        <dbReference type="SAM" id="MobiDB-lite"/>
    </source>
</evidence>
<evidence type="ECO:0000313" key="8">
    <source>
        <dbReference type="EMBL" id="SJL08958.1"/>
    </source>
</evidence>
<feature type="compositionally biased region" description="Low complexity" evidence="6">
    <location>
        <begin position="345"/>
        <end position="358"/>
    </location>
</feature>
<dbReference type="InterPro" id="IPR000225">
    <property type="entry name" value="Armadillo"/>
</dbReference>
<evidence type="ECO:0000313" key="9">
    <source>
        <dbReference type="Proteomes" id="UP000219338"/>
    </source>
</evidence>
<dbReference type="SUPFAM" id="SSF56112">
    <property type="entry name" value="Protein kinase-like (PK-like)"/>
    <property type="match status" value="1"/>
</dbReference>
<evidence type="ECO:0000256" key="1">
    <source>
        <dbReference type="ARBA" id="ARBA00022679"/>
    </source>
</evidence>
<dbReference type="Proteomes" id="UP000219338">
    <property type="component" value="Unassembled WGS sequence"/>
</dbReference>
<feature type="binding site" evidence="5">
    <location>
        <position position="35"/>
    </location>
    <ligand>
        <name>ATP</name>
        <dbReference type="ChEBI" id="CHEBI:30616"/>
    </ligand>
</feature>
<keyword evidence="3" id="KW-0418">Kinase</keyword>
<accession>A0A284RJL8</accession>
<evidence type="ECO:0000259" key="7">
    <source>
        <dbReference type="PROSITE" id="PS50011"/>
    </source>
</evidence>
<evidence type="ECO:0000256" key="5">
    <source>
        <dbReference type="PROSITE-ProRule" id="PRU10141"/>
    </source>
</evidence>
<dbReference type="SMART" id="SM00185">
    <property type="entry name" value="ARM"/>
    <property type="match status" value="5"/>
</dbReference>
<dbReference type="InterPro" id="IPR051681">
    <property type="entry name" value="Ser/Thr_Kinases-Pseudokinases"/>
</dbReference>
<evidence type="ECO:0000256" key="3">
    <source>
        <dbReference type="ARBA" id="ARBA00022777"/>
    </source>
</evidence>
<dbReference type="PROSITE" id="PS50011">
    <property type="entry name" value="PROTEIN_KINASE_DOM"/>
    <property type="match status" value="1"/>
</dbReference>
<evidence type="ECO:0000256" key="4">
    <source>
        <dbReference type="ARBA" id="ARBA00022840"/>
    </source>
</evidence>
<gene>
    <name evidence="8" type="ORF">ARMOST_12334</name>
</gene>
<keyword evidence="4 5" id="KW-0067">ATP-binding</keyword>
<keyword evidence="1" id="KW-0808">Transferase</keyword>
<dbReference type="GO" id="GO:0005524">
    <property type="term" value="F:ATP binding"/>
    <property type="evidence" value="ECO:0007669"/>
    <property type="project" value="UniProtKB-UniRule"/>
</dbReference>
<dbReference type="GO" id="GO:0004674">
    <property type="term" value="F:protein serine/threonine kinase activity"/>
    <property type="evidence" value="ECO:0007669"/>
    <property type="project" value="TreeGrafter"/>
</dbReference>
<evidence type="ECO:0000256" key="2">
    <source>
        <dbReference type="ARBA" id="ARBA00022741"/>
    </source>
</evidence>
<name>A0A284RJL8_ARMOS</name>
<dbReference type="PANTHER" id="PTHR44329">
    <property type="entry name" value="SERINE/THREONINE-PROTEIN KINASE TNNI3K-RELATED"/>
    <property type="match status" value="1"/>
</dbReference>
<feature type="domain" description="Protein kinase" evidence="7">
    <location>
        <begin position="8"/>
        <end position="257"/>
    </location>
</feature>
<dbReference type="InterPro" id="IPR011009">
    <property type="entry name" value="Kinase-like_dom_sf"/>
</dbReference>
<keyword evidence="2 5" id="KW-0547">Nucleotide-binding</keyword>
<sequence>MIHEDITYDKESRLGGGRSSSVCKGTLDGGIVAVKVLSEEVPPDTLLHRVQQWQNMSHPNISQVFGMSPDDQDPLYIVMPCYFNGNSRQYLDQNPNVDRRKIVFQTALGMQYLHSCNVVHGGLKPSNILINDAGDACVSDWGMVDFQPSRNREAHRYYSPEAWKGTTSFPSDVYAFAMSAYELFTSTFPWGVLPEKHIYQLVVYENSRPDRPDPAVEARVGLTDNIWGIIEESWHKESRLRPSFDIIIRLWQQSATVNVTGKGKRQASLNVLNPTSPSEMGSLTSRFNDMTTGVVRSPTQSIRSLDSGPPAYEASTSMASPSAYPVLPESAPARFDMSPPPPFGRTSPRSTRSISPQPSGRPTSLPPLSYRENRHNHPSSYDPTPTSDTGSSYGKAYTPNLPVFPEEDERLGRRGTYAPSSAPPTGLGRSDSTVSWQPNRRAYASSQSAAMSWDRQSIRSDNVSGSSVTQPVNAVLLVGALQLEVQNTRSRDVIDSCLVKVHFLAQSDKGAERLVTAGIVPTLIFLLKIRAADGGGLEIVLACLGLVAHDSISANTIFRTNTVSTLIELVISSLSDDVVTLAIWCLHRMCRTPEISTGLIKRNLVRIVIERGIRASLLTARMAAWCLGILIHTDAQADQLSDLGVIPEIVEYLRRVSTDPNASPDDVSAALYAIARIARSIKLGKTLAKAGCVGWISQHLASSTEPSILLWAARAVGCMMRPNSADISKILLEAGIARGLARLPSVLPSDEVEPLGSFAFAVQRFSCAEWGSGTRKALVDAGVVDSLLAALRTVADEPKPQIHVEMALAVSFLGDVGGAAIRKEIVSAGGITILKRVGANGSPEVAKACGMAVTSITGNLWTRNAASAKTAMTHNWSGGCPDYYVDCPVVLMSPDPL</sequence>
<protein>
    <recommendedName>
        <fullName evidence="7">Protein kinase domain-containing protein</fullName>
    </recommendedName>
</protein>
<dbReference type="PANTHER" id="PTHR44329:SF288">
    <property type="entry name" value="MITOGEN-ACTIVATED PROTEIN KINASE KINASE KINASE 20"/>
    <property type="match status" value="1"/>
</dbReference>
<dbReference type="AlphaFoldDB" id="A0A284RJL8"/>
<feature type="region of interest" description="Disordered" evidence="6">
    <location>
        <begin position="295"/>
        <end position="437"/>
    </location>
</feature>
<dbReference type="SUPFAM" id="SSF48371">
    <property type="entry name" value="ARM repeat"/>
    <property type="match status" value="1"/>
</dbReference>
<dbReference type="InterPro" id="IPR011989">
    <property type="entry name" value="ARM-like"/>
</dbReference>
<dbReference type="STRING" id="47428.A0A284RJL8"/>
<dbReference type="InterPro" id="IPR017441">
    <property type="entry name" value="Protein_kinase_ATP_BS"/>
</dbReference>
<dbReference type="PROSITE" id="PS00107">
    <property type="entry name" value="PROTEIN_KINASE_ATP"/>
    <property type="match status" value="1"/>
</dbReference>
<organism evidence="8 9">
    <name type="scientific">Armillaria ostoyae</name>
    <name type="common">Armillaria root rot fungus</name>
    <dbReference type="NCBI Taxonomy" id="47428"/>
    <lineage>
        <taxon>Eukaryota</taxon>
        <taxon>Fungi</taxon>
        <taxon>Dikarya</taxon>
        <taxon>Basidiomycota</taxon>
        <taxon>Agaricomycotina</taxon>
        <taxon>Agaricomycetes</taxon>
        <taxon>Agaricomycetidae</taxon>
        <taxon>Agaricales</taxon>
        <taxon>Marasmiineae</taxon>
        <taxon>Physalacriaceae</taxon>
        <taxon>Armillaria</taxon>
    </lineage>
</organism>
<feature type="compositionally biased region" description="Polar residues" evidence="6">
    <location>
        <begin position="378"/>
        <end position="392"/>
    </location>
</feature>
<reference evidence="9" key="1">
    <citation type="journal article" date="2017" name="Nat. Ecol. Evol.">
        <title>Genome expansion and lineage-specific genetic innovations in the forest pathogenic fungi Armillaria.</title>
        <authorList>
            <person name="Sipos G."/>
            <person name="Prasanna A.N."/>
            <person name="Walter M.C."/>
            <person name="O'Connor E."/>
            <person name="Balint B."/>
            <person name="Krizsan K."/>
            <person name="Kiss B."/>
            <person name="Hess J."/>
            <person name="Varga T."/>
            <person name="Slot J."/>
            <person name="Riley R."/>
            <person name="Boka B."/>
            <person name="Rigling D."/>
            <person name="Barry K."/>
            <person name="Lee J."/>
            <person name="Mihaltcheva S."/>
            <person name="LaButti K."/>
            <person name="Lipzen A."/>
            <person name="Waldron R."/>
            <person name="Moloney N.M."/>
            <person name="Sperisen C."/>
            <person name="Kredics L."/>
            <person name="Vagvoelgyi C."/>
            <person name="Patrignani A."/>
            <person name="Fitzpatrick D."/>
            <person name="Nagy I."/>
            <person name="Doyle S."/>
            <person name="Anderson J.B."/>
            <person name="Grigoriev I.V."/>
            <person name="Gueldener U."/>
            <person name="Muensterkoetter M."/>
            <person name="Nagy L.G."/>
        </authorList>
    </citation>
    <scope>NUCLEOTIDE SEQUENCE [LARGE SCALE GENOMIC DNA]</scope>
    <source>
        <strain evidence="9">C18/9</strain>
    </source>
</reference>
<dbReference type="Gene3D" id="1.25.10.10">
    <property type="entry name" value="Leucine-rich Repeat Variant"/>
    <property type="match status" value="2"/>
</dbReference>